<name>A0A8H3WLX1_9PEZI</name>
<proteinExistence type="predicted"/>
<protein>
    <submittedName>
        <fullName evidence="2">Uncharacterized protein</fullName>
    </submittedName>
</protein>
<organism evidence="2 3">
    <name type="scientific">Colletotrichum asianum</name>
    <dbReference type="NCBI Taxonomy" id="702518"/>
    <lineage>
        <taxon>Eukaryota</taxon>
        <taxon>Fungi</taxon>
        <taxon>Dikarya</taxon>
        <taxon>Ascomycota</taxon>
        <taxon>Pezizomycotina</taxon>
        <taxon>Sordariomycetes</taxon>
        <taxon>Hypocreomycetidae</taxon>
        <taxon>Glomerellales</taxon>
        <taxon>Glomerellaceae</taxon>
        <taxon>Colletotrichum</taxon>
        <taxon>Colletotrichum gloeosporioides species complex</taxon>
    </lineage>
</organism>
<keyword evidence="3" id="KW-1185">Reference proteome</keyword>
<gene>
    <name evidence="2" type="ORF">GQ607_005881</name>
</gene>
<evidence type="ECO:0000313" key="3">
    <source>
        <dbReference type="Proteomes" id="UP000434172"/>
    </source>
</evidence>
<dbReference type="EMBL" id="WOWK01000027">
    <property type="protein sequence ID" value="KAF0326823.1"/>
    <property type="molecule type" value="Genomic_DNA"/>
</dbReference>
<dbReference type="AlphaFoldDB" id="A0A8H3WLX1"/>
<dbReference type="Proteomes" id="UP000434172">
    <property type="component" value="Unassembled WGS sequence"/>
</dbReference>
<reference evidence="2 3" key="1">
    <citation type="submission" date="2019-12" db="EMBL/GenBank/DDBJ databases">
        <title>A genome sequence resource for the geographically widespread anthracnose pathogen Colletotrichum asianum.</title>
        <authorList>
            <person name="Meng Y."/>
        </authorList>
    </citation>
    <scope>NUCLEOTIDE SEQUENCE [LARGE SCALE GENOMIC DNA]</scope>
    <source>
        <strain evidence="2 3">ICMP 18580</strain>
    </source>
</reference>
<comment type="caution">
    <text evidence="2">The sequence shown here is derived from an EMBL/GenBank/DDBJ whole genome shotgun (WGS) entry which is preliminary data.</text>
</comment>
<sequence length="164" mass="18530">MVWKASPYLRHRPPPSPPGTICRPPGRLGRATRGGKLDRRRCLRVLWVLTSHALQAARPNLSMASCPVQAMPTARRGAAVPKPSVALKIQQRRTIGIAPIWAAQPGPTQQNHHQWSAPWCDISRHSSGSWLRRRCRMPLERCCQRMGSWKKLSGSRRLQKKRVA</sequence>
<evidence type="ECO:0000313" key="2">
    <source>
        <dbReference type="EMBL" id="KAF0326823.1"/>
    </source>
</evidence>
<evidence type="ECO:0000256" key="1">
    <source>
        <dbReference type="SAM" id="MobiDB-lite"/>
    </source>
</evidence>
<feature type="region of interest" description="Disordered" evidence="1">
    <location>
        <begin position="1"/>
        <end position="34"/>
    </location>
</feature>
<accession>A0A8H3WLX1</accession>